<evidence type="ECO:0000313" key="2">
    <source>
        <dbReference type="EMBL" id="REJ44472.1"/>
    </source>
</evidence>
<gene>
    <name evidence="2" type="ORF">DWQ54_02800</name>
</gene>
<dbReference type="InterPro" id="IPR002716">
    <property type="entry name" value="PIN_dom"/>
</dbReference>
<accession>A0A3E0LBJ4</accession>
<feature type="domain" description="PIN" evidence="1">
    <location>
        <begin position="2"/>
        <end position="114"/>
    </location>
</feature>
<dbReference type="SUPFAM" id="SSF88723">
    <property type="entry name" value="PIN domain-like"/>
    <property type="match status" value="1"/>
</dbReference>
<reference evidence="2 3" key="1">
    <citation type="submission" date="2017-10" db="EMBL/GenBank/DDBJ databases">
        <title>A large-scale comparative metagenomic study reveals the eutrophication-driven functional interactions in six Microcystis-epibionts communities.</title>
        <authorList>
            <person name="Li Q."/>
            <person name="Lin F."/>
        </authorList>
    </citation>
    <scope>NUCLEOTIDE SEQUENCE [LARGE SCALE GENOMIC DNA]</scope>
    <source>
        <strain evidence="2">TF09</strain>
    </source>
</reference>
<name>A0A3E0LBJ4_9CHRO</name>
<evidence type="ECO:0000259" key="1">
    <source>
        <dbReference type="Pfam" id="PF13470"/>
    </source>
</evidence>
<sequence length="139" mass="15834">MKILIDTNIIIDNALEREPFWNASEQVLSLIEKGTIAGYISASTFSDLYYIIRKARGRDWTLTYLKQLITFCQIATVNQAAIIMAFTTNFQDFEDSIQYSTSVVNKLDAIITRNPQDFPIVTPRIITPEQLIAELTNSH</sequence>
<dbReference type="Gene3D" id="3.40.50.1010">
    <property type="entry name" value="5'-nuclease"/>
    <property type="match status" value="1"/>
</dbReference>
<dbReference type="AlphaFoldDB" id="A0A3E0LBJ4"/>
<dbReference type="EMBL" id="QQWC01000001">
    <property type="protein sequence ID" value="REJ44472.1"/>
    <property type="molecule type" value="Genomic_DNA"/>
</dbReference>
<evidence type="ECO:0000313" key="3">
    <source>
        <dbReference type="Proteomes" id="UP000256873"/>
    </source>
</evidence>
<dbReference type="InterPro" id="IPR029060">
    <property type="entry name" value="PIN-like_dom_sf"/>
</dbReference>
<protein>
    <submittedName>
        <fullName evidence="2">PIN domain-containing protein</fullName>
    </submittedName>
</protein>
<organism evidence="2 3">
    <name type="scientific">Microcystis flos-aquae TF09</name>
    <dbReference type="NCBI Taxonomy" id="2060473"/>
    <lineage>
        <taxon>Bacteria</taxon>
        <taxon>Bacillati</taxon>
        <taxon>Cyanobacteriota</taxon>
        <taxon>Cyanophyceae</taxon>
        <taxon>Oscillatoriophycideae</taxon>
        <taxon>Chroococcales</taxon>
        <taxon>Microcystaceae</taxon>
        <taxon>Microcystis</taxon>
    </lineage>
</organism>
<proteinExistence type="predicted"/>
<comment type="caution">
    <text evidence="2">The sequence shown here is derived from an EMBL/GenBank/DDBJ whole genome shotgun (WGS) entry which is preliminary data.</text>
</comment>
<dbReference type="Pfam" id="PF13470">
    <property type="entry name" value="PIN_3"/>
    <property type="match status" value="1"/>
</dbReference>
<dbReference type="Proteomes" id="UP000256873">
    <property type="component" value="Unassembled WGS sequence"/>
</dbReference>